<dbReference type="Proteomes" id="UP000606786">
    <property type="component" value="Unassembled WGS sequence"/>
</dbReference>
<dbReference type="EMBL" id="CAJHJT010000012">
    <property type="protein sequence ID" value="CAD7000723.1"/>
    <property type="molecule type" value="Genomic_DNA"/>
</dbReference>
<reference evidence="1" key="1">
    <citation type="submission" date="2020-11" db="EMBL/GenBank/DDBJ databases">
        <authorList>
            <person name="Whitehead M."/>
        </authorList>
    </citation>
    <scope>NUCLEOTIDE SEQUENCE</scope>
    <source>
        <strain evidence="1">EGII</strain>
    </source>
</reference>
<name>A0A811UUL5_CERCA</name>
<gene>
    <name evidence="1" type="ORF">CCAP1982_LOCUS9196</name>
</gene>
<organism evidence="1 2">
    <name type="scientific">Ceratitis capitata</name>
    <name type="common">Mediterranean fruit fly</name>
    <name type="synonym">Tephritis capitata</name>
    <dbReference type="NCBI Taxonomy" id="7213"/>
    <lineage>
        <taxon>Eukaryota</taxon>
        <taxon>Metazoa</taxon>
        <taxon>Ecdysozoa</taxon>
        <taxon>Arthropoda</taxon>
        <taxon>Hexapoda</taxon>
        <taxon>Insecta</taxon>
        <taxon>Pterygota</taxon>
        <taxon>Neoptera</taxon>
        <taxon>Endopterygota</taxon>
        <taxon>Diptera</taxon>
        <taxon>Brachycera</taxon>
        <taxon>Muscomorpha</taxon>
        <taxon>Tephritoidea</taxon>
        <taxon>Tephritidae</taxon>
        <taxon>Ceratitis</taxon>
        <taxon>Ceratitis</taxon>
    </lineage>
</organism>
<proteinExistence type="predicted"/>
<evidence type="ECO:0000313" key="2">
    <source>
        <dbReference type="Proteomes" id="UP000606786"/>
    </source>
</evidence>
<evidence type="ECO:0000313" key="1">
    <source>
        <dbReference type="EMBL" id="CAD7000723.1"/>
    </source>
</evidence>
<dbReference type="AlphaFoldDB" id="A0A811UUL5"/>
<sequence length="104" mass="11073">MRPASDPFSAKKNRPATELSVAATIGHNTEVFCAQCNNKDARFFGCLKSCLETVKCGTDTNTLDSQGKLMADQKLNVAANLLLEGMTSVVETAVCKGSLTIMKA</sequence>
<accession>A0A811UUL5</accession>
<comment type="caution">
    <text evidence="1">The sequence shown here is derived from an EMBL/GenBank/DDBJ whole genome shotgun (WGS) entry which is preliminary data.</text>
</comment>
<protein>
    <submittedName>
        <fullName evidence="1">(Mediterranean fruit fly) hypothetical protein</fullName>
    </submittedName>
</protein>
<keyword evidence="2" id="KW-1185">Reference proteome</keyword>